<dbReference type="InterPro" id="IPR043725">
    <property type="entry name" value="DUF5667"/>
</dbReference>
<evidence type="ECO:0000259" key="1">
    <source>
        <dbReference type="Pfam" id="PF18915"/>
    </source>
</evidence>
<feature type="domain" description="DUF5667" evidence="1">
    <location>
        <begin position="45"/>
        <end position="156"/>
    </location>
</feature>
<dbReference type="AlphaFoldDB" id="A0A1F7IYY9"/>
<dbReference type="Pfam" id="PF18915">
    <property type="entry name" value="DUF5667"/>
    <property type="match status" value="1"/>
</dbReference>
<dbReference type="EMBL" id="MGAL01000013">
    <property type="protein sequence ID" value="OGK48567.1"/>
    <property type="molecule type" value="Genomic_DNA"/>
</dbReference>
<dbReference type="Proteomes" id="UP000177141">
    <property type="component" value="Unassembled WGS sequence"/>
</dbReference>
<gene>
    <name evidence="2" type="ORF">A3A93_03815</name>
</gene>
<protein>
    <recommendedName>
        <fullName evidence="1">DUF5667 domain-containing protein</fullName>
    </recommendedName>
</protein>
<organism evidence="2 3">
    <name type="scientific">Candidatus Roizmanbacteria bacterium RIFCSPLOWO2_01_FULL_38_12</name>
    <dbReference type="NCBI Taxonomy" id="1802061"/>
    <lineage>
        <taxon>Bacteria</taxon>
        <taxon>Candidatus Roizmaniibacteriota</taxon>
    </lineage>
</organism>
<dbReference type="STRING" id="1802061.A3A93_03815"/>
<reference evidence="2 3" key="1">
    <citation type="journal article" date="2016" name="Nat. Commun.">
        <title>Thousands of microbial genomes shed light on interconnected biogeochemical processes in an aquifer system.</title>
        <authorList>
            <person name="Anantharaman K."/>
            <person name="Brown C.T."/>
            <person name="Hug L.A."/>
            <person name="Sharon I."/>
            <person name="Castelle C.J."/>
            <person name="Probst A.J."/>
            <person name="Thomas B.C."/>
            <person name="Singh A."/>
            <person name="Wilkins M.J."/>
            <person name="Karaoz U."/>
            <person name="Brodie E.L."/>
            <person name="Williams K.H."/>
            <person name="Hubbard S.S."/>
            <person name="Banfield J.F."/>
        </authorList>
    </citation>
    <scope>NUCLEOTIDE SEQUENCE [LARGE SCALE GENOMIC DNA]</scope>
</reference>
<evidence type="ECO:0000313" key="3">
    <source>
        <dbReference type="Proteomes" id="UP000177141"/>
    </source>
</evidence>
<proteinExistence type="predicted"/>
<sequence length="179" mass="20427">MKSLISILIGIFVLVSSIVVFHVQAQTDSLQLEQPEVIYPLPYPGLLTDHPLYPLKELRDKILIFTTRDNVKKAQFYLHLSDKRMATALQLAQKGKEQLSKRELINAETYFLKISPLLKDAKKQGSNFSEDFVIKLQQSNAKHKEVITDVMKDLNQAEIKTFQSILEMNQQATKEIAGL</sequence>
<name>A0A1F7IYY9_9BACT</name>
<accession>A0A1F7IYY9</accession>
<evidence type="ECO:0000313" key="2">
    <source>
        <dbReference type="EMBL" id="OGK48567.1"/>
    </source>
</evidence>
<comment type="caution">
    <text evidence="2">The sequence shown here is derived from an EMBL/GenBank/DDBJ whole genome shotgun (WGS) entry which is preliminary data.</text>
</comment>